<dbReference type="EMBL" id="ASPP01011776">
    <property type="protein sequence ID" value="ETO21290.1"/>
    <property type="molecule type" value="Genomic_DNA"/>
</dbReference>
<dbReference type="Gene3D" id="3.40.50.300">
    <property type="entry name" value="P-loop containing nucleotide triphosphate hydrolases"/>
    <property type="match status" value="1"/>
</dbReference>
<accession>X6N4S7</accession>
<dbReference type="SUPFAM" id="SSF52540">
    <property type="entry name" value="P-loop containing nucleoside triphosphate hydrolases"/>
    <property type="match status" value="1"/>
</dbReference>
<dbReference type="PANTHER" id="PTHR47981">
    <property type="entry name" value="RAB FAMILY"/>
    <property type="match status" value="1"/>
</dbReference>
<dbReference type="GO" id="GO:0005525">
    <property type="term" value="F:GTP binding"/>
    <property type="evidence" value="ECO:0007669"/>
    <property type="project" value="UniProtKB-KW"/>
</dbReference>
<dbReference type="GO" id="GO:0003924">
    <property type="term" value="F:GTPase activity"/>
    <property type="evidence" value="ECO:0007669"/>
    <property type="project" value="InterPro"/>
</dbReference>
<evidence type="ECO:0000313" key="6">
    <source>
        <dbReference type="Proteomes" id="UP000023152"/>
    </source>
</evidence>
<sequence length="197" mass="22969">MNCIITNILYLNYHQLQYYLPQTVNIRYKLHSIEHLDQLTKSNIIASVLIVIYFVFFQTGSRIQQSKCFLFFTKQKTQTRLVLVLGESVGKTALIHKCVHDEFIQEYRATVGADFKTKEISIDDKTVTLQVTKKKVYIFENNFCVAQDGCVLVYDITNKKSFDKIKTLHSTLLKYAEFESKLPFNYVEIRLICNQIG</sequence>
<dbReference type="PROSITE" id="PS51421">
    <property type="entry name" value="RAS"/>
    <property type="match status" value="1"/>
</dbReference>
<organism evidence="5 6">
    <name type="scientific">Reticulomyxa filosa</name>
    <dbReference type="NCBI Taxonomy" id="46433"/>
    <lineage>
        <taxon>Eukaryota</taxon>
        <taxon>Sar</taxon>
        <taxon>Rhizaria</taxon>
        <taxon>Retaria</taxon>
        <taxon>Foraminifera</taxon>
        <taxon>Monothalamids</taxon>
        <taxon>Reticulomyxidae</taxon>
        <taxon>Reticulomyxa</taxon>
    </lineage>
</organism>
<dbReference type="PRINTS" id="PR00449">
    <property type="entry name" value="RASTRNSFRMNG"/>
</dbReference>
<evidence type="ECO:0000256" key="1">
    <source>
        <dbReference type="ARBA" id="ARBA00006270"/>
    </source>
</evidence>
<keyword evidence="3" id="KW-0342">GTP-binding</keyword>
<keyword evidence="4" id="KW-0472">Membrane</keyword>
<dbReference type="SMART" id="SM00175">
    <property type="entry name" value="RAB"/>
    <property type="match status" value="1"/>
</dbReference>
<dbReference type="AlphaFoldDB" id="X6N4S7"/>
<feature type="transmembrane region" description="Helical" evidence="4">
    <location>
        <begin position="39"/>
        <end position="57"/>
    </location>
</feature>
<dbReference type="InterPro" id="IPR027417">
    <property type="entry name" value="P-loop_NTPase"/>
</dbReference>
<keyword evidence="6" id="KW-1185">Reference proteome</keyword>
<dbReference type="Proteomes" id="UP000023152">
    <property type="component" value="Unassembled WGS sequence"/>
</dbReference>
<evidence type="ECO:0000256" key="4">
    <source>
        <dbReference type="SAM" id="Phobius"/>
    </source>
</evidence>
<evidence type="ECO:0000256" key="3">
    <source>
        <dbReference type="ARBA" id="ARBA00023134"/>
    </source>
</evidence>
<keyword evidence="2" id="KW-0547">Nucleotide-binding</keyword>
<keyword evidence="4" id="KW-0812">Transmembrane</keyword>
<protein>
    <submittedName>
        <fullName evidence="5">Uncharacterized protein</fullName>
    </submittedName>
</protein>
<comment type="caution">
    <text evidence="5">The sequence shown here is derived from an EMBL/GenBank/DDBJ whole genome shotgun (WGS) entry which is preliminary data.</text>
</comment>
<gene>
    <name evidence="5" type="ORF">RFI_15916</name>
</gene>
<keyword evidence="4" id="KW-1133">Transmembrane helix</keyword>
<dbReference type="SMART" id="SM00173">
    <property type="entry name" value="RAS"/>
    <property type="match status" value="1"/>
</dbReference>
<dbReference type="PROSITE" id="PS51419">
    <property type="entry name" value="RAB"/>
    <property type="match status" value="1"/>
</dbReference>
<proteinExistence type="inferred from homology"/>
<dbReference type="PANTHER" id="PTHR47981:SF20">
    <property type="entry name" value="RAS-RELATED PROTEIN RAB-7A"/>
    <property type="match status" value="1"/>
</dbReference>
<reference evidence="5 6" key="1">
    <citation type="journal article" date="2013" name="Curr. Biol.">
        <title>The Genome of the Foraminiferan Reticulomyxa filosa.</title>
        <authorList>
            <person name="Glockner G."/>
            <person name="Hulsmann N."/>
            <person name="Schleicher M."/>
            <person name="Noegel A.A."/>
            <person name="Eichinger L."/>
            <person name="Gallinger C."/>
            <person name="Pawlowski J."/>
            <person name="Sierra R."/>
            <person name="Euteneuer U."/>
            <person name="Pillet L."/>
            <person name="Moustafa A."/>
            <person name="Platzer M."/>
            <person name="Groth M."/>
            <person name="Szafranski K."/>
            <person name="Schliwa M."/>
        </authorList>
    </citation>
    <scope>NUCLEOTIDE SEQUENCE [LARGE SCALE GENOMIC DNA]</scope>
</reference>
<name>X6N4S7_RETFI</name>
<comment type="similarity">
    <text evidence="1">Belongs to the small GTPase superfamily. Rab family.</text>
</comment>
<evidence type="ECO:0000256" key="2">
    <source>
        <dbReference type="ARBA" id="ARBA00022741"/>
    </source>
</evidence>
<dbReference type="InterPro" id="IPR001806">
    <property type="entry name" value="Small_GTPase"/>
</dbReference>
<evidence type="ECO:0000313" key="5">
    <source>
        <dbReference type="EMBL" id="ETO21290.1"/>
    </source>
</evidence>
<dbReference type="Pfam" id="PF00071">
    <property type="entry name" value="Ras"/>
    <property type="match status" value="1"/>
</dbReference>